<dbReference type="EMBL" id="CP001229">
    <property type="protein sequence ID" value="ACN99476.1"/>
    <property type="molecule type" value="Genomic_DNA"/>
</dbReference>
<dbReference type="Proteomes" id="UP000001369">
    <property type="component" value="Chromosome"/>
</dbReference>
<dbReference type="KEGG" id="saf:SULAZ_0338"/>
<dbReference type="STRING" id="204536.SULAZ_0338"/>
<dbReference type="AlphaFoldDB" id="C1DT95"/>
<dbReference type="HOGENOM" id="CLU_1352862_0_0_0"/>
<reference evidence="1 2" key="1">
    <citation type="journal article" date="2009" name="J. Bacteriol.">
        <title>Complete and draft genome sequences of six members of the Aquificales.</title>
        <authorList>
            <person name="Reysenbach A.L."/>
            <person name="Hamamura N."/>
            <person name="Podar M."/>
            <person name="Griffiths E."/>
            <person name="Ferreira S."/>
            <person name="Hochstein R."/>
            <person name="Heidelberg J."/>
            <person name="Johnson J."/>
            <person name="Mead D."/>
            <person name="Pohorille A."/>
            <person name="Sarmiento M."/>
            <person name="Schweighofer K."/>
            <person name="Seshadri R."/>
            <person name="Voytek M.A."/>
        </authorList>
    </citation>
    <scope>NUCLEOTIDE SEQUENCE [LARGE SCALE GENOMIC DNA]</scope>
    <source>
        <strain evidence="2">Az-Fu1 / DSM 15241 / OCM 825</strain>
    </source>
</reference>
<organism evidence="1 2">
    <name type="scientific">Sulfurihydrogenibium azorense (strain DSM 15241 / OCM 825 / Az-Fu1)</name>
    <dbReference type="NCBI Taxonomy" id="204536"/>
    <lineage>
        <taxon>Bacteria</taxon>
        <taxon>Pseudomonadati</taxon>
        <taxon>Aquificota</taxon>
        <taxon>Aquificia</taxon>
        <taxon>Aquificales</taxon>
        <taxon>Hydrogenothermaceae</taxon>
        <taxon>Sulfurihydrogenibium</taxon>
    </lineage>
</organism>
<keyword evidence="2" id="KW-1185">Reference proteome</keyword>
<protein>
    <submittedName>
        <fullName evidence="1">Uncharacterized protein</fullName>
    </submittedName>
</protein>
<dbReference type="InterPro" id="IPR011335">
    <property type="entry name" value="Restrct_endonuc-II-like"/>
</dbReference>
<dbReference type="eggNOG" id="COG4636">
    <property type="taxonomic scope" value="Bacteria"/>
</dbReference>
<accession>C1DT95</accession>
<dbReference type="OrthoDB" id="13029at2"/>
<evidence type="ECO:0000313" key="1">
    <source>
        <dbReference type="EMBL" id="ACN99476.1"/>
    </source>
</evidence>
<dbReference type="RefSeq" id="WP_012674790.1">
    <property type="nucleotide sequence ID" value="NC_012438.1"/>
</dbReference>
<dbReference type="InterPro" id="IPR012296">
    <property type="entry name" value="Nuclease_put_TT1808"/>
</dbReference>
<proteinExistence type="predicted"/>
<name>C1DT95_SULAA</name>
<dbReference type="Gene3D" id="3.90.1570.10">
    <property type="entry name" value="tt1808, chain A"/>
    <property type="match status" value="1"/>
</dbReference>
<gene>
    <name evidence="1" type="ordered locus">SULAZ_0338</name>
</gene>
<dbReference type="SUPFAM" id="SSF52980">
    <property type="entry name" value="Restriction endonuclease-like"/>
    <property type="match status" value="1"/>
</dbReference>
<evidence type="ECO:0000313" key="2">
    <source>
        <dbReference type="Proteomes" id="UP000001369"/>
    </source>
</evidence>
<sequence>MATASIKKKKSKVKIPDYLVYEILDNKKIYYKNYEKVLSGQLPKEAVMGSSDLQAWIVDLITKFLHLNLDYKKYKVFPNEVGYYYTKTRKGKWLNLDIAIVSREKLKKPQGTYLKVPPEVVIEVDTKADLSEIGDEYFFLKTKKLLESGVKKVIWIYTQAKKIMVAQEDKEWKIVDWNYDIEIIDGIIFNLEKKLEEDLKT</sequence>